<sequence>MARRAARQWRRPAGAGTDAAEVAPVVMENDGAAVLPRLWGPPPSLLLQGGAGEVENDATRPGSRRSPFSRRGVGWRPPARRPAGRGGGTEAGTARFRRGCRARWWWAAVEKAGSSVGAIFFLIV</sequence>
<keyword evidence="4" id="KW-1185">Reference proteome</keyword>
<feature type="transmembrane region" description="Helical" evidence="2">
    <location>
        <begin position="104"/>
        <end position="123"/>
    </location>
</feature>
<keyword evidence="2" id="KW-0472">Membrane</keyword>
<accession>A0A0E0GI61</accession>
<evidence type="ECO:0000256" key="2">
    <source>
        <dbReference type="SAM" id="Phobius"/>
    </source>
</evidence>
<dbReference type="AlphaFoldDB" id="A0A0E0GI61"/>
<dbReference type="HOGENOM" id="CLU_2007614_0_0_1"/>
<dbReference type="Gramene" id="ONIVA03G07100.1">
    <property type="protein sequence ID" value="ONIVA03G07100.1"/>
    <property type="gene ID" value="ONIVA03G07100"/>
</dbReference>
<reference evidence="3" key="1">
    <citation type="submission" date="2015-04" db="UniProtKB">
        <authorList>
            <consortium name="EnsemblPlants"/>
        </authorList>
    </citation>
    <scope>IDENTIFICATION</scope>
    <source>
        <strain evidence="3">SL10</strain>
    </source>
</reference>
<evidence type="ECO:0000313" key="3">
    <source>
        <dbReference type="EnsemblPlants" id="ONIVA03G07100.1"/>
    </source>
</evidence>
<evidence type="ECO:0000313" key="4">
    <source>
        <dbReference type="Proteomes" id="UP000006591"/>
    </source>
</evidence>
<keyword evidence="2" id="KW-1133">Transmembrane helix</keyword>
<name>A0A0E0GI61_ORYNI</name>
<organism evidence="3">
    <name type="scientific">Oryza nivara</name>
    <name type="common">Indian wild rice</name>
    <name type="synonym">Oryza sativa f. spontanea</name>
    <dbReference type="NCBI Taxonomy" id="4536"/>
    <lineage>
        <taxon>Eukaryota</taxon>
        <taxon>Viridiplantae</taxon>
        <taxon>Streptophyta</taxon>
        <taxon>Embryophyta</taxon>
        <taxon>Tracheophyta</taxon>
        <taxon>Spermatophyta</taxon>
        <taxon>Magnoliopsida</taxon>
        <taxon>Liliopsida</taxon>
        <taxon>Poales</taxon>
        <taxon>Poaceae</taxon>
        <taxon>BOP clade</taxon>
        <taxon>Oryzoideae</taxon>
        <taxon>Oryzeae</taxon>
        <taxon>Oryzinae</taxon>
        <taxon>Oryza</taxon>
    </lineage>
</organism>
<feature type="compositionally biased region" description="Low complexity" evidence="1">
    <location>
        <begin position="60"/>
        <end position="77"/>
    </location>
</feature>
<reference evidence="3" key="2">
    <citation type="submission" date="2018-04" db="EMBL/GenBank/DDBJ databases">
        <title>OnivRS2 (Oryza nivara Reference Sequence Version 2).</title>
        <authorList>
            <person name="Zhang J."/>
            <person name="Kudrna D."/>
            <person name="Lee S."/>
            <person name="Talag J."/>
            <person name="Rajasekar S."/>
            <person name="Welchert J."/>
            <person name="Hsing Y.-I."/>
            <person name="Wing R.A."/>
        </authorList>
    </citation>
    <scope>NUCLEOTIDE SEQUENCE [LARGE SCALE GENOMIC DNA]</scope>
    <source>
        <strain evidence="3">SL10</strain>
    </source>
</reference>
<dbReference type="EnsemblPlants" id="ONIVA03G07100.1">
    <property type="protein sequence ID" value="ONIVA03G07100.1"/>
    <property type="gene ID" value="ONIVA03G07100"/>
</dbReference>
<keyword evidence="2" id="KW-0812">Transmembrane</keyword>
<feature type="region of interest" description="Disordered" evidence="1">
    <location>
        <begin position="46"/>
        <end position="94"/>
    </location>
</feature>
<evidence type="ECO:0000256" key="1">
    <source>
        <dbReference type="SAM" id="MobiDB-lite"/>
    </source>
</evidence>
<protein>
    <submittedName>
        <fullName evidence="3">Uncharacterized protein</fullName>
    </submittedName>
</protein>
<proteinExistence type="predicted"/>
<dbReference type="Proteomes" id="UP000006591">
    <property type="component" value="Chromosome 3"/>
</dbReference>